<dbReference type="PANTHER" id="PTHR13165">
    <property type="entry name" value="ARSENITE-RESISTANCE PROTEIN 2"/>
    <property type="match status" value="1"/>
</dbReference>
<feature type="non-terminal residue" evidence="2">
    <location>
        <position position="67"/>
    </location>
</feature>
<name>A0A0B6XVE0_9EUPU</name>
<reference evidence="2" key="1">
    <citation type="submission" date="2014-12" db="EMBL/GenBank/DDBJ databases">
        <title>Insight into the proteome of Arion vulgaris.</title>
        <authorList>
            <person name="Aradska J."/>
            <person name="Bulat T."/>
            <person name="Smidak R."/>
            <person name="Sarate P."/>
            <person name="Gangsoo J."/>
            <person name="Sialana F."/>
            <person name="Bilban M."/>
            <person name="Lubec G."/>
        </authorList>
    </citation>
    <scope>NUCLEOTIDE SEQUENCE</scope>
    <source>
        <tissue evidence="2">Skin</tissue>
    </source>
</reference>
<dbReference type="GO" id="GO:0016604">
    <property type="term" value="C:nuclear body"/>
    <property type="evidence" value="ECO:0007669"/>
    <property type="project" value="TreeGrafter"/>
</dbReference>
<feature type="domain" description="SERRATE/Ars2 N-terminal" evidence="1">
    <location>
        <begin position="10"/>
        <end position="64"/>
    </location>
</feature>
<gene>
    <name evidence="2" type="primary">ORF1443</name>
</gene>
<sequence>NGTHAMMTYKQFVNNIGDEGSEEELQKKYEEYKNKFKVEALLRFFEAHKDEEWFKMKYNPVDSKIAK</sequence>
<dbReference type="AlphaFoldDB" id="A0A0B6XVE0"/>
<accession>A0A0B6XVE0</accession>
<organism evidence="2">
    <name type="scientific">Arion vulgaris</name>
    <dbReference type="NCBI Taxonomy" id="1028688"/>
    <lineage>
        <taxon>Eukaryota</taxon>
        <taxon>Metazoa</taxon>
        <taxon>Spiralia</taxon>
        <taxon>Lophotrochozoa</taxon>
        <taxon>Mollusca</taxon>
        <taxon>Gastropoda</taxon>
        <taxon>Heterobranchia</taxon>
        <taxon>Euthyneura</taxon>
        <taxon>Panpulmonata</taxon>
        <taxon>Eupulmonata</taxon>
        <taxon>Stylommatophora</taxon>
        <taxon>Helicina</taxon>
        <taxon>Arionoidea</taxon>
        <taxon>Arionidae</taxon>
        <taxon>Arion</taxon>
    </lineage>
</organism>
<dbReference type="Pfam" id="PF12066">
    <property type="entry name" value="SERRATE_Ars2_N"/>
    <property type="match status" value="1"/>
</dbReference>
<dbReference type="InterPro" id="IPR021933">
    <property type="entry name" value="SERRATE/Ars2_N"/>
</dbReference>
<proteinExistence type="predicted"/>
<protein>
    <recommendedName>
        <fullName evidence="1">SERRATE/Ars2 N-terminal domain-containing protein</fullName>
    </recommendedName>
</protein>
<dbReference type="PANTHER" id="PTHR13165:SF0">
    <property type="entry name" value="SERRATE RNA EFFECTOR MOLECULE HOMOLOG"/>
    <property type="match status" value="1"/>
</dbReference>
<evidence type="ECO:0000259" key="1">
    <source>
        <dbReference type="Pfam" id="PF12066"/>
    </source>
</evidence>
<dbReference type="InterPro" id="IPR039727">
    <property type="entry name" value="SE/Ars2"/>
</dbReference>
<dbReference type="EMBL" id="HACG01000606">
    <property type="protein sequence ID" value="CEK47471.1"/>
    <property type="molecule type" value="Transcribed_RNA"/>
</dbReference>
<evidence type="ECO:0000313" key="2">
    <source>
        <dbReference type="EMBL" id="CEK47471.1"/>
    </source>
</evidence>
<dbReference type="GO" id="GO:0031053">
    <property type="term" value="P:primary miRNA processing"/>
    <property type="evidence" value="ECO:0007669"/>
    <property type="project" value="TreeGrafter"/>
</dbReference>
<feature type="non-terminal residue" evidence="2">
    <location>
        <position position="1"/>
    </location>
</feature>